<dbReference type="SUPFAM" id="SSF56219">
    <property type="entry name" value="DNase I-like"/>
    <property type="match status" value="1"/>
</dbReference>
<dbReference type="InterPro" id="IPR025558">
    <property type="entry name" value="DUF4283"/>
</dbReference>
<reference evidence="2" key="1">
    <citation type="submission" date="2022-04" db="EMBL/GenBank/DDBJ databases">
        <title>Carnegiea gigantea Genome sequencing and assembly v2.</title>
        <authorList>
            <person name="Copetti D."/>
            <person name="Sanderson M.J."/>
            <person name="Burquez A."/>
            <person name="Wojciechowski M.F."/>
        </authorList>
    </citation>
    <scope>NUCLEOTIDE SEQUENCE</scope>
    <source>
        <strain evidence="2">SGP5-SGP5p</strain>
        <tissue evidence="2">Aerial part</tissue>
    </source>
</reference>
<dbReference type="Pfam" id="PF14111">
    <property type="entry name" value="DUF4283"/>
    <property type="match status" value="1"/>
</dbReference>
<dbReference type="PANTHER" id="PTHR31286">
    <property type="entry name" value="GLYCINE-RICH CELL WALL STRUCTURAL PROTEIN 1.8-LIKE"/>
    <property type="match status" value="1"/>
</dbReference>
<dbReference type="Gene3D" id="3.60.10.10">
    <property type="entry name" value="Endonuclease/exonuclease/phosphatase"/>
    <property type="match status" value="1"/>
</dbReference>
<accession>A0A9Q1KXI1</accession>
<dbReference type="PANTHER" id="PTHR31286:SF165">
    <property type="entry name" value="DUF4283 DOMAIN-CONTAINING PROTEIN"/>
    <property type="match status" value="1"/>
</dbReference>
<name>A0A9Q1KXI1_9CARY</name>
<gene>
    <name evidence="2" type="ORF">Cgig2_017853</name>
</gene>
<dbReference type="AlphaFoldDB" id="A0A9Q1KXI1"/>
<evidence type="ECO:0000313" key="2">
    <source>
        <dbReference type="EMBL" id="KAJ8451462.1"/>
    </source>
</evidence>
<keyword evidence="3" id="KW-1185">Reference proteome</keyword>
<evidence type="ECO:0000313" key="3">
    <source>
        <dbReference type="Proteomes" id="UP001153076"/>
    </source>
</evidence>
<comment type="caution">
    <text evidence="2">The sequence shown here is derived from an EMBL/GenBank/DDBJ whole genome shotgun (WGS) entry which is preliminary data.</text>
</comment>
<proteinExistence type="predicted"/>
<feature type="domain" description="DUF4283" evidence="1">
    <location>
        <begin position="36"/>
        <end position="116"/>
    </location>
</feature>
<protein>
    <recommendedName>
        <fullName evidence="1">DUF4283 domain-containing protein</fullName>
    </recommendedName>
</protein>
<dbReference type="EMBL" id="JAKOGI010000009">
    <property type="protein sequence ID" value="KAJ8451462.1"/>
    <property type="molecule type" value="Genomic_DNA"/>
</dbReference>
<dbReference type="InterPro" id="IPR040256">
    <property type="entry name" value="At4g02000-like"/>
</dbReference>
<sequence>MVDPNEGTILEFIRATDINGTKCAKLVEEDVGGEIEYWQNAVICCVLRANSPYEVIDGFVRRIWIGSAIDKVLLIKKGLYLVRFLDKEDAVRVAQKGVYHFDQKPFIVKAWTPEMEINVDSITSLPIWIRLPELDIKYWGMQSLSKLGSVIGIPLKTDRYTKDKSMLKYARLLVEMPLEGHFPDYIDFANERNVIIRQKIVYKWRPIKCTHCKMFGHTHEECKKKSNQRKEWRAISQDKMDIQQQPDNGEPEAMDGFQLVTKSQHSTRIATQMRTLAPTIETLMISTNTKFLITFIYGRNHEEQRGPLWEDIQNLSHSLEDPWSILGDFNVVLHQGDRIGGVEVIDGETRDFAECTQQCNLQEFQYEGAFFTWTNKTVWSKIDRAFHNDL</sequence>
<evidence type="ECO:0000259" key="1">
    <source>
        <dbReference type="Pfam" id="PF14111"/>
    </source>
</evidence>
<organism evidence="2 3">
    <name type="scientific">Carnegiea gigantea</name>
    <dbReference type="NCBI Taxonomy" id="171969"/>
    <lineage>
        <taxon>Eukaryota</taxon>
        <taxon>Viridiplantae</taxon>
        <taxon>Streptophyta</taxon>
        <taxon>Embryophyta</taxon>
        <taxon>Tracheophyta</taxon>
        <taxon>Spermatophyta</taxon>
        <taxon>Magnoliopsida</taxon>
        <taxon>eudicotyledons</taxon>
        <taxon>Gunneridae</taxon>
        <taxon>Pentapetalae</taxon>
        <taxon>Caryophyllales</taxon>
        <taxon>Cactineae</taxon>
        <taxon>Cactaceae</taxon>
        <taxon>Cactoideae</taxon>
        <taxon>Echinocereeae</taxon>
        <taxon>Carnegiea</taxon>
    </lineage>
</organism>
<dbReference type="Proteomes" id="UP001153076">
    <property type="component" value="Unassembled WGS sequence"/>
</dbReference>
<dbReference type="OrthoDB" id="1738329at2759"/>
<dbReference type="InterPro" id="IPR036691">
    <property type="entry name" value="Endo/exonu/phosph_ase_sf"/>
</dbReference>